<organism evidence="2">
    <name type="scientific">Paenibacillus sp. SYP-B3998</name>
    <dbReference type="NCBI Taxonomy" id="2678564"/>
    <lineage>
        <taxon>Bacteria</taxon>
        <taxon>Bacillati</taxon>
        <taxon>Bacillota</taxon>
        <taxon>Bacilli</taxon>
        <taxon>Bacillales</taxon>
        <taxon>Paenibacillaceae</taxon>
        <taxon>Paenibacillus</taxon>
    </lineage>
</organism>
<dbReference type="EMBL" id="JAAIKC010000007">
    <property type="protein sequence ID" value="NEW07969.1"/>
    <property type="molecule type" value="Genomic_DNA"/>
</dbReference>
<comment type="caution">
    <text evidence="2">The sequence shown here is derived from an EMBL/GenBank/DDBJ whole genome shotgun (WGS) entry which is preliminary data.</text>
</comment>
<sequence>MVFTLDRILLIAVWAISITGLLLIPKRWRREAQVVFLFQQFINWILGLLVVQNGWIEYPLRELVYNRTSFTFEFMAYPIVAVYMNLYYPIQKSVWIKLMYVAAYPAGLTAIEHFIEKKTPLIDYITWKWYWTFLSVWVTLYLSRWFYTWFFRKAVVSENY</sequence>
<dbReference type="InterPro" id="IPR048147">
    <property type="entry name" value="CBO0543-like"/>
</dbReference>
<name>A0A6G4A2C1_9BACL</name>
<feature type="transmembrane region" description="Helical" evidence="1">
    <location>
        <begin position="127"/>
        <end position="147"/>
    </location>
</feature>
<dbReference type="NCBIfam" id="NF041644">
    <property type="entry name" value="CBO0543_fam"/>
    <property type="match status" value="1"/>
</dbReference>
<evidence type="ECO:0000313" key="2">
    <source>
        <dbReference type="EMBL" id="NEW07969.1"/>
    </source>
</evidence>
<protein>
    <submittedName>
        <fullName evidence="2">Uncharacterized protein</fullName>
    </submittedName>
</protein>
<reference evidence="2" key="1">
    <citation type="submission" date="2020-02" db="EMBL/GenBank/DDBJ databases">
        <authorList>
            <person name="Shen X.-R."/>
            <person name="Zhang Y.-X."/>
        </authorList>
    </citation>
    <scope>NUCLEOTIDE SEQUENCE</scope>
    <source>
        <strain evidence="2">SYP-B3998</strain>
    </source>
</reference>
<gene>
    <name evidence="2" type="ORF">GK047_18375</name>
</gene>
<feature type="transmembrane region" description="Helical" evidence="1">
    <location>
        <begin position="36"/>
        <end position="56"/>
    </location>
</feature>
<feature type="transmembrane region" description="Helical" evidence="1">
    <location>
        <begin position="6"/>
        <end position="24"/>
    </location>
</feature>
<keyword evidence="1" id="KW-1133">Transmembrane helix</keyword>
<keyword evidence="1" id="KW-0472">Membrane</keyword>
<evidence type="ECO:0000256" key="1">
    <source>
        <dbReference type="SAM" id="Phobius"/>
    </source>
</evidence>
<proteinExistence type="predicted"/>
<dbReference type="AlphaFoldDB" id="A0A6G4A2C1"/>
<feature type="transmembrane region" description="Helical" evidence="1">
    <location>
        <begin position="68"/>
        <end position="86"/>
    </location>
</feature>
<keyword evidence="1" id="KW-0812">Transmembrane</keyword>
<accession>A0A6G4A2C1</accession>